<feature type="compositionally biased region" description="Polar residues" evidence="1">
    <location>
        <begin position="684"/>
        <end position="702"/>
    </location>
</feature>
<keyword evidence="2" id="KW-1133">Transmembrane helix</keyword>
<dbReference type="SMART" id="SM00703">
    <property type="entry name" value="NRF"/>
    <property type="match status" value="1"/>
</dbReference>
<proteinExistence type="predicted"/>
<keyword evidence="4" id="KW-1185">Reference proteome</keyword>
<accession>A0A6P8ZYV3</accession>
<feature type="transmembrane region" description="Helical" evidence="2">
    <location>
        <begin position="362"/>
        <end position="382"/>
    </location>
</feature>
<dbReference type="PANTHER" id="PTHR11161:SF0">
    <property type="entry name" value="O-ACYLTRANSFERASE LIKE PROTEIN"/>
    <property type="match status" value="1"/>
</dbReference>
<dbReference type="FunCoup" id="A0A6P8ZYV3">
    <property type="interactions" value="4"/>
</dbReference>
<dbReference type="InterPro" id="IPR006621">
    <property type="entry name" value="Nose-resist-to-fluoxetine_N"/>
</dbReference>
<feature type="transmembrane region" description="Helical" evidence="2">
    <location>
        <begin position="536"/>
        <end position="556"/>
    </location>
</feature>
<feature type="transmembrane region" description="Helical" evidence="2">
    <location>
        <begin position="320"/>
        <end position="341"/>
    </location>
</feature>
<keyword evidence="2" id="KW-0472">Membrane</keyword>
<keyword evidence="2" id="KW-0812">Transmembrane</keyword>
<dbReference type="PANTHER" id="PTHR11161">
    <property type="entry name" value="O-ACYLTRANSFERASE"/>
    <property type="match status" value="1"/>
</dbReference>
<dbReference type="AlphaFoldDB" id="A0A6P8ZYV3"/>
<dbReference type="Proteomes" id="UP000515158">
    <property type="component" value="Unplaced"/>
</dbReference>
<feature type="region of interest" description="Disordered" evidence="1">
    <location>
        <begin position="683"/>
        <end position="702"/>
    </location>
</feature>
<dbReference type="InParanoid" id="A0A6P8ZYV3"/>
<feature type="transmembrane region" description="Helical" evidence="2">
    <location>
        <begin position="576"/>
        <end position="595"/>
    </location>
</feature>
<dbReference type="Pfam" id="PF01757">
    <property type="entry name" value="Acyl_transf_3"/>
    <property type="match status" value="1"/>
</dbReference>
<reference evidence="5" key="1">
    <citation type="submission" date="2025-08" db="UniProtKB">
        <authorList>
            <consortium name="RefSeq"/>
        </authorList>
    </citation>
    <scope>IDENTIFICATION</scope>
    <source>
        <tissue evidence="5">Total insect</tissue>
    </source>
</reference>
<evidence type="ECO:0000259" key="3">
    <source>
        <dbReference type="SMART" id="SM00703"/>
    </source>
</evidence>
<dbReference type="GeneID" id="117650542"/>
<dbReference type="InterPro" id="IPR002656">
    <property type="entry name" value="Acyl_transf_3_dom"/>
</dbReference>
<dbReference type="OrthoDB" id="118951at2759"/>
<dbReference type="InterPro" id="IPR052728">
    <property type="entry name" value="O2_lipid_transport_reg"/>
</dbReference>
<name>A0A6P8ZYV3_THRPL</name>
<dbReference type="KEGG" id="tpal:117650542"/>
<organism evidence="5">
    <name type="scientific">Thrips palmi</name>
    <name type="common">Melon thrips</name>
    <dbReference type="NCBI Taxonomy" id="161013"/>
    <lineage>
        <taxon>Eukaryota</taxon>
        <taxon>Metazoa</taxon>
        <taxon>Ecdysozoa</taxon>
        <taxon>Arthropoda</taxon>
        <taxon>Hexapoda</taxon>
        <taxon>Insecta</taxon>
        <taxon>Pterygota</taxon>
        <taxon>Neoptera</taxon>
        <taxon>Paraneoptera</taxon>
        <taxon>Thysanoptera</taxon>
        <taxon>Terebrantia</taxon>
        <taxon>Thripoidea</taxon>
        <taxon>Thripidae</taxon>
        <taxon>Thrips</taxon>
    </lineage>
</organism>
<feature type="transmembrane region" description="Helical" evidence="2">
    <location>
        <begin position="453"/>
        <end position="473"/>
    </location>
</feature>
<protein>
    <submittedName>
        <fullName evidence="5">O-acyltransferase like protein-like isoform X1</fullName>
    </submittedName>
</protein>
<gene>
    <name evidence="5" type="primary">LOC117650542</name>
</gene>
<evidence type="ECO:0000313" key="5">
    <source>
        <dbReference type="RefSeq" id="XP_034249936.1"/>
    </source>
</evidence>
<feature type="transmembrane region" description="Helical" evidence="2">
    <location>
        <begin position="426"/>
        <end position="446"/>
    </location>
</feature>
<dbReference type="RefSeq" id="XP_034249936.1">
    <property type="nucleotide sequence ID" value="XM_034394045.1"/>
</dbReference>
<evidence type="ECO:0000313" key="4">
    <source>
        <dbReference type="Proteomes" id="UP000515158"/>
    </source>
</evidence>
<dbReference type="GO" id="GO:0016747">
    <property type="term" value="F:acyltransferase activity, transferring groups other than amino-acyl groups"/>
    <property type="evidence" value="ECO:0007669"/>
    <property type="project" value="InterPro"/>
</dbReference>
<sequence length="702" mass="77140">MFHVPGRTMWFHWPSVVAVSATLFAIFGGASGDISDQHHDRVDAAVGKFIASVRHPDTLGPLVRAASAASAYDNACSRSLGQWASGLRSAQGWALRMVDSSAKLVTGVLYGNAADLGNFDECVRASSPDGFSGRYILPYLDVQTAPNISTLVTGRIAFCVPSTCDEQLLEETLSQALKYINAGLAAIGFRVQCRLPRQASAVAGLWRTPAAGDYVVIVICLILAMLVAIGTAIDLRLSEKEKRVMGKASLVLAFSAWTNGRRLFAIAPPSDSNFTCINGIRFMSAVWVVLGHRYLGLTRLPCMNLLAVPERFADLSGTMLYAAPLSVDTFFCIGGLVNCYVFMKVAHDSGSFNIFMYYFHRYIRLTPAFALMVAITATWISLLGDGPLWADIVDGASETCRQHWWTALLYVANYANPDDQCMMQSWYLMADMQLHWVSPLLLYPLWRWRRYGVVWLCVVLAASCAWPFGLTFANNLPSPLPLSLSLDGQAWFMQHMYYSAYSRAASYICGTLAGFVLFLIKSGSINRKLTKNEVRLGWLLSTALCLAVVLGQKPLVDFTHYPYNVWRSSLFAGLHRPAWCLGISWVVLACILGHGGPVNSLLSWAPFTILGRLTYGIYLTHAAVQAVDHGTTRTSMYYSDFKMVEKMLSDVVLSSILGACLCLALESPISSIEKSLRTVRGRQHSSNVTSKELGNPDQQSCA</sequence>
<feature type="transmembrane region" description="Helical" evidence="2">
    <location>
        <begin position="504"/>
        <end position="524"/>
    </location>
</feature>
<feature type="transmembrane region" description="Helical" evidence="2">
    <location>
        <begin position="214"/>
        <end position="235"/>
    </location>
</feature>
<evidence type="ECO:0000256" key="1">
    <source>
        <dbReference type="SAM" id="MobiDB-lite"/>
    </source>
</evidence>
<feature type="domain" description="Nose resistant-to-fluoxetine protein N-terminal" evidence="3">
    <location>
        <begin position="73"/>
        <end position="192"/>
    </location>
</feature>
<dbReference type="Pfam" id="PF20146">
    <property type="entry name" value="NRF"/>
    <property type="match status" value="1"/>
</dbReference>
<evidence type="ECO:0000256" key="2">
    <source>
        <dbReference type="SAM" id="Phobius"/>
    </source>
</evidence>